<dbReference type="Proteomes" id="UP000075243">
    <property type="component" value="Unassembled WGS sequence"/>
</dbReference>
<proteinExistence type="predicted"/>
<dbReference type="GO" id="GO:0016757">
    <property type="term" value="F:glycosyltransferase activity"/>
    <property type="evidence" value="ECO:0007669"/>
    <property type="project" value="UniProtKB-KW"/>
</dbReference>
<dbReference type="STRING" id="3821.A0A151RGR2"/>
<organism evidence="6 7">
    <name type="scientific">Cajanus cajan</name>
    <name type="common">Pigeon pea</name>
    <name type="synonym">Cajanus indicus</name>
    <dbReference type="NCBI Taxonomy" id="3821"/>
    <lineage>
        <taxon>Eukaryota</taxon>
        <taxon>Viridiplantae</taxon>
        <taxon>Streptophyta</taxon>
        <taxon>Embryophyta</taxon>
        <taxon>Tracheophyta</taxon>
        <taxon>Spermatophyta</taxon>
        <taxon>Magnoliopsida</taxon>
        <taxon>eudicotyledons</taxon>
        <taxon>Gunneridae</taxon>
        <taxon>Pentapetalae</taxon>
        <taxon>rosids</taxon>
        <taxon>fabids</taxon>
        <taxon>Fabales</taxon>
        <taxon>Fabaceae</taxon>
        <taxon>Papilionoideae</taxon>
        <taxon>50 kb inversion clade</taxon>
        <taxon>NPAAA clade</taxon>
        <taxon>indigoferoid/millettioid clade</taxon>
        <taxon>Phaseoleae</taxon>
        <taxon>Cajanus</taxon>
    </lineage>
</organism>
<keyword evidence="7" id="KW-1185">Reference proteome</keyword>
<dbReference type="Pfam" id="PF02485">
    <property type="entry name" value="Branch"/>
    <property type="match status" value="1"/>
</dbReference>
<sequence>MAPEMLAIRIVKDNTYYPKLKEFWVPHKCMVDEHYLQIILTINTLHLLANRSLTFIEFEVCLAS</sequence>
<protein>
    <submittedName>
        <fullName evidence="6">Uncharacterized protein</fullName>
    </submittedName>
</protein>
<evidence type="ECO:0000256" key="1">
    <source>
        <dbReference type="ARBA" id="ARBA00004606"/>
    </source>
</evidence>
<reference evidence="6" key="1">
    <citation type="journal article" date="2012" name="Nat. Biotechnol.">
        <title>Draft genome sequence of pigeonpea (Cajanus cajan), an orphan legume crop of resource-poor farmers.</title>
        <authorList>
            <person name="Varshney R.K."/>
            <person name="Chen W."/>
            <person name="Li Y."/>
            <person name="Bharti A.K."/>
            <person name="Saxena R.K."/>
            <person name="Schlueter J.A."/>
            <person name="Donoghue M.T."/>
            <person name="Azam S."/>
            <person name="Fan G."/>
            <person name="Whaley A.M."/>
            <person name="Farmer A.D."/>
            <person name="Sheridan J."/>
            <person name="Iwata A."/>
            <person name="Tuteja R."/>
            <person name="Penmetsa R.V."/>
            <person name="Wu W."/>
            <person name="Upadhyaya H.D."/>
            <person name="Yang S.P."/>
            <person name="Shah T."/>
            <person name="Saxena K.B."/>
            <person name="Michael T."/>
            <person name="McCombie W.R."/>
            <person name="Yang B."/>
            <person name="Zhang G."/>
            <person name="Yang H."/>
            <person name="Wang J."/>
            <person name="Spillane C."/>
            <person name="Cook D.R."/>
            <person name="May G.D."/>
            <person name="Xu X."/>
            <person name="Jackson S.A."/>
        </authorList>
    </citation>
    <scope>NUCLEOTIDE SEQUENCE [LARGE SCALE GENOMIC DNA]</scope>
</reference>
<keyword evidence="5" id="KW-0325">Glycoprotein</keyword>
<evidence type="ECO:0000256" key="3">
    <source>
        <dbReference type="ARBA" id="ARBA00022679"/>
    </source>
</evidence>
<gene>
    <name evidence="6" type="ORF">KK1_036804</name>
</gene>
<dbReference type="AlphaFoldDB" id="A0A151RGR2"/>
<evidence type="ECO:0000313" key="6">
    <source>
        <dbReference type="EMBL" id="KYP41812.1"/>
    </source>
</evidence>
<keyword evidence="3" id="KW-0808">Transferase</keyword>
<dbReference type="GO" id="GO:0016020">
    <property type="term" value="C:membrane"/>
    <property type="evidence" value="ECO:0007669"/>
    <property type="project" value="UniProtKB-SubCell"/>
</dbReference>
<evidence type="ECO:0000313" key="7">
    <source>
        <dbReference type="Proteomes" id="UP000075243"/>
    </source>
</evidence>
<name>A0A151RGR2_CAJCA</name>
<dbReference type="Gramene" id="C.cajan_41101.t">
    <property type="protein sequence ID" value="C.cajan_41101.t"/>
    <property type="gene ID" value="C.cajan_41101"/>
</dbReference>
<dbReference type="InterPro" id="IPR003406">
    <property type="entry name" value="Glyco_trans_14"/>
</dbReference>
<evidence type="ECO:0000256" key="5">
    <source>
        <dbReference type="ARBA" id="ARBA00023180"/>
    </source>
</evidence>
<evidence type="ECO:0000256" key="2">
    <source>
        <dbReference type="ARBA" id="ARBA00022676"/>
    </source>
</evidence>
<accession>A0A151RGR2</accession>
<dbReference type="EMBL" id="KQ483751">
    <property type="protein sequence ID" value="KYP41812.1"/>
    <property type="molecule type" value="Genomic_DNA"/>
</dbReference>
<comment type="subcellular location">
    <subcellularLocation>
        <location evidence="1">Membrane</location>
        <topology evidence="1">Single-pass type II membrane protein</topology>
    </subcellularLocation>
</comment>
<evidence type="ECO:0000256" key="4">
    <source>
        <dbReference type="ARBA" id="ARBA00023136"/>
    </source>
</evidence>
<keyword evidence="4" id="KW-0472">Membrane</keyword>
<keyword evidence="2" id="KW-0328">Glycosyltransferase</keyword>